<evidence type="ECO:0000256" key="7">
    <source>
        <dbReference type="ARBA" id="ARBA00023125"/>
    </source>
</evidence>
<comment type="subcellular location">
    <subcellularLocation>
        <location evidence="1">Cytoplasm</location>
    </subcellularLocation>
</comment>
<dbReference type="PROSITE" id="PS50110">
    <property type="entry name" value="RESPONSE_REGULATORY"/>
    <property type="match status" value="1"/>
</dbReference>
<name>A0A2N5NGE5_MEDGN</name>
<protein>
    <recommendedName>
        <fullName evidence="2">Stage 0 sporulation protein A homolog</fullName>
    </recommendedName>
</protein>
<dbReference type="PANTHER" id="PTHR42713">
    <property type="entry name" value="HISTIDINE KINASE-RELATED"/>
    <property type="match status" value="1"/>
</dbReference>
<evidence type="ECO:0000256" key="6">
    <source>
        <dbReference type="ARBA" id="ARBA00023015"/>
    </source>
</evidence>
<accession>A0A2N5NGE5</accession>
<keyword evidence="3" id="KW-0963">Cytoplasm</keyword>
<dbReference type="PROSITE" id="PS00041">
    <property type="entry name" value="HTH_ARAC_FAMILY_1"/>
    <property type="match status" value="1"/>
</dbReference>
<dbReference type="Proteomes" id="UP000234849">
    <property type="component" value="Unassembled WGS sequence"/>
</dbReference>
<evidence type="ECO:0000256" key="8">
    <source>
        <dbReference type="ARBA" id="ARBA00023163"/>
    </source>
</evidence>
<dbReference type="InterPro" id="IPR018060">
    <property type="entry name" value="HTH_AraC"/>
</dbReference>
<dbReference type="Gene3D" id="1.10.10.60">
    <property type="entry name" value="Homeodomain-like"/>
    <property type="match status" value="2"/>
</dbReference>
<feature type="domain" description="HTH araC/xylS-type" evidence="11">
    <location>
        <begin position="405"/>
        <end position="503"/>
    </location>
</feature>
<evidence type="ECO:0000256" key="5">
    <source>
        <dbReference type="ARBA" id="ARBA00023012"/>
    </source>
</evidence>
<evidence type="ECO:0000256" key="10">
    <source>
        <dbReference type="PROSITE-ProRule" id="PRU00169"/>
    </source>
</evidence>
<proteinExistence type="predicted"/>
<dbReference type="SUPFAM" id="SSF46689">
    <property type="entry name" value="Homeodomain-like"/>
    <property type="match status" value="2"/>
</dbReference>
<evidence type="ECO:0000313" key="14">
    <source>
        <dbReference type="Proteomes" id="UP000234849"/>
    </source>
</evidence>
<evidence type="ECO:0000256" key="3">
    <source>
        <dbReference type="ARBA" id="ARBA00022490"/>
    </source>
</evidence>
<dbReference type="InterPro" id="IPR011006">
    <property type="entry name" value="CheY-like_superfamily"/>
</dbReference>
<evidence type="ECO:0000256" key="9">
    <source>
        <dbReference type="ARBA" id="ARBA00024867"/>
    </source>
</evidence>
<dbReference type="Pfam" id="PF12833">
    <property type="entry name" value="HTH_18"/>
    <property type="match status" value="1"/>
</dbReference>
<keyword evidence="5" id="KW-0902">Two-component regulatory system</keyword>
<gene>
    <name evidence="13" type="ORF">CDL18_11370</name>
</gene>
<evidence type="ECO:0000259" key="12">
    <source>
        <dbReference type="PROSITE" id="PS50110"/>
    </source>
</evidence>
<dbReference type="InterPro" id="IPR009057">
    <property type="entry name" value="Homeodomain-like_sf"/>
</dbReference>
<dbReference type="GO" id="GO:0043565">
    <property type="term" value="F:sequence-specific DNA binding"/>
    <property type="evidence" value="ECO:0007669"/>
    <property type="project" value="InterPro"/>
</dbReference>
<dbReference type="Gene3D" id="3.40.50.2300">
    <property type="match status" value="1"/>
</dbReference>
<dbReference type="SUPFAM" id="SSF52172">
    <property type="entry name" value="CheY-like"/>
    <property type="match status" value="1"/>
</dbReference>
<dbReference type="InterPro" id="IPR018062">
    <property type="entry name" value="HTH_AraC-typ_CS"/>
</dbReference>
<keyword evidence="8" id="KW-0804">Transcription</keyword>
<evidence type="ECO:0000259" key="11">
    <source>
        <dbReference type="PROSITE" id="PS01124"/>
    </source>
</evidence>
<evidence type="ECO:0000256" key="1">
    <source>
        <dbReference type="ARBA" id="ARBA00004496"/>
    </source>
</evidence>
<dbReference type="GO" id="GO:0005737">
    <property type="term" value="C:cytoplasm"/>
    <property type="evidence" value="ECO:0007669"/>
    <property type="project" value="UniProtKB-SubCell"/>
</dbReference>
<evidence type="ECO:0000256" key="2">
    <source>
        <dbReference type="ARBA" id="ARBA00018672"/>
    </source>
</evidence>
<keyword evidence="6" id="KW-0805">Transcription regulation</keyword>
<evidence type="ECO:0000313" key="13">
    <source>
        <dbReference type="EMBL" id="PLT53799.1"/>
    </source>
</evidence>
<evidence type="ECO:0000256" key="4">
    <source>
        <dbReference type="ARBA" id="ARBA00022553"/>
    </source>
</evidence>
<organism evidence="13 14">
    <name type="scientific">Mediterraneibacter gnavus</name>
    <name type="common">Ruminococcus gnavus</name>
    <dbReference type="NCBI Taxonomy" id="33038"/>
    <lineage>
        <taxon>Bacteria</taxon>
        <taxon>Bacillati</taxon>
        <taxon>Bacillota</taxon>
        <taxon>Clostridia</taxon>
        <taxon>Lachnospirales</taxon>
        <taxon>Lachnospiraceae</taxon>
        <taxon>Mediterraneibacter</taxon>
    </lineage>
</organism>
<dbReference type="EMBL" id="NIHM01000016">
    <property type="protein sequence ID" value="PLT53799.1"/>
    <property type="molecule type" value="Genomic_DNA"/>
</dbReference>
<dbReference type="InterPro" id="IPR051552">
    <property type="entry name" value="HptR"/>
</dbReference>
<dbReference type="RefSeq" id="WP_101879962.1">
    <property type="nucleotide sequence ID" value="NZ_CAXUHP010000003.1"/>
</dbReference>
<dbReference type="SMART" id="SM00342">
    <property type="entry name" value="HTH_ARAC"/>
    <property type="match status" value="1"/>
</dbReference>
<dbReference type="GO" id="GO:0003700">
    <property type="term" value="F:DNA-binding transcription factor activity"/>
    <property type="evidence" value="ECO:0007669"/>
    <property type="project" value="InterPro"/>
</dbReference>
<feature type="modified residue" description="4-aspartylphosphate" evidence="10">
    <location>
        <position position="56"/>
    </location>
</feature>
<keyword evidence="4 10" id="KW-0597">Phosphoprotein</keyword>
<dbReference type="Pfam" id="PF00072">
    <property type="entry name" value="Response_reg"/>
    <property type="match status" value="1"/>
</dbReference>
<reference evidence="13 14" key="1">
    <citation type="journal article" date="2017" name="Genome Med.">
        <title>A novel Ruminococcus gnavus clade enriched in inflammatory bowel disease patients.</title>
        <authorList>
            <person name="Hall A.B."/>
            <person name="Yassour M."/>
            <person name="Sauk J."/>
            <person name="Garner A."/>
            <person name="Jiang X."/>
            <person name="Arthur T."/>
            <person name="Lagoudas G.K."/>
            <person name="Vatanen T."/>
            <person name="Fornelos N."/>
            <person name="Wilson R."/>
            <person name="Bertha M."/>
            <person name="Cohen M."/>
            <person name="Garber J."/>
            <person name="Khalili H."/>
            <person name="Gevers D."/>
            <person name="Ananthakrishnan A.N."/>
            <person name="Kugathasan S."/>
            <person name="Lander E.S."/>
            <person name="Blainey P."/>
            <person name="Vlamakis H."/>
            <person name="Xavier R.J."/>
            <person name="Huttenhower C."/>
        </authorList>
    </citation>
    <scope>NUCLEOTIDE SEQUENCE [LARGE SCALE GENOMIC DNA]</scope>
    <source>
        <strain evidence="13 14">RJX1118</strain>
    </source>
</reference>
<dbReference type="InterPro" id="IPR001789">
    <property type="entry name" value="Sig_transdc_resp-reg_receiver"/>
</dbReference>
<dbReference type="AlphaFoldDB" id="A0A2N5NGE5"/>
<dbReference type="InterPro" id="IPR020449">
    <property type="entry name" value="Tscrpt_reg_AraC-type_HTH"/>
</dbReference>
<dbReference type="PRINTS" id="PR00032">
    <property type="entry name" value="HTHARAC"/>
</dbReference>
<comment type="function">
    <text evidence="9">May play the central regulatory role in sporulation. It may be an element of the effector pathway responsible for the activation of sporulation genes in response to nutritional stress. Spo0A may act in concert with spo0H (a sigma factor) to control the expression of some genes that are critical to the sporulation process.</text>
</comment>
<keyword evidence="7 13" id="KW-0238">DNA-binding</keyword>
<dbReference type="PANTHER" id="PTHR42713:SF3">
    <property type="entry name" value="TRANSCRIPTIONAL REGULATORY PROTEIN HPTR"/>
    <property type="match status" value="1"/>
</dbReference>
<feature type="domain" description="Response regulatory" evidence="12">
    <location>
        <begin position="4"/>
        <end position="121"/>
    </location>
</feature>
<comment type="caution">
    <text evidence="13">The sequence shown here is derived from an EMBL/GenBank/DDBJ whole genome shotgun (WGS) entry which is preliminary data.</text>
</comment>
<dbReference type="SMART" id="SM00448">
    <property type="entry name" value="REC"/>
    <property type="match status" value="1"/>
</dbReference>
<sequence>MTFKLLIVDDETTVRKGLTNFMNWSSIECEVIGNASDGGEAIEFLKKNPVDIVITDIKMPDTDGLEVARYVYKNCPDTRVIILTGYAEFEYAQTAISYNVSSFIIKPMNKKELLESVQSIQKQLITSKKRSSIEKEEYAFLKEQLLQDMTRLPYSSSFEKRMKDLDLHLQNYYIVCFQLSSDKKDISLLKEIIITEKKNAYCYRYDDLIITIYFLETVTDSVPKYILSNCHEIIDIAYTLDSYVITAGISRCHTTPSSFGLAVSEAICSLRSLFYSEDSIALCEASMTTSECDLTAENSLDLFQFEGSLHNWAFDDTENMINKIFLKFKNNFVDSWDAKNICSQIYYICSRTLIQKGGIALSSKHLACISRATNIFSLENAITALVKDTKELLLQSVGAHSQLTENTLNYIYSHLSDSLSLEIIAAALHVSPSHLSRTFKKECGDSLSEYINKTRVEKAKEYLANSDTLIYEVAEQTGYNDVAYFSAIFKKYTGKSPKDYRAFQHKSIL</sequence>
<dbReference type="GO" id="GO:0000160">
    <property type="term" value="P:phosphorelay signal transduction system"/>
    <property type="evidence" value="ECO:0007669"/>
    <property type="project" value="UniProtKB-KW"/>
</dbReference>
<dbReference type="PROSITE" id="PS01124">
    <property type="entry name" value="HTH_ARAC_FAMILY_2"/>
    <property type="match status" value="1"/>
</dbReference>
<dbReference type="CDD" id="cd17536">
    <property type="entry name" value="REC_YesN-like"/>
    <property type="match status" value="1"/>
</dbReference>